<feature type="transmembrane region" description="Helical" evidence="8">
    <location>
        <begin position="116"/>
        <end position="134"/>
    </location>
</feature>
<keyword evidence="6 8" id="KW-1133">Transmembrane helix</keyword>
<keyword evidence="7 8" id="KW-0472">Membrane</keyword>
<accession>A0A419EUY6</accession>
<feature type="transmembrane region" description="Helical" evidence="8">
    <location>
        <begin position="403"/>
        <end position="423"/>
    </location>
</feature>
<gene>
    <name evidence="9" type="ORF">C4532_13785</name>
</gene>
<dbReference type="GO" id="GO:0009103">
    <property type="term" value="P:lipopolysaccharide biosynthetic process"/>
    <property type="evidence" value="ECO:0007669"/>
    <property type="project" value="UniProtKB-ARBA"/>
</dbReference>
<evidence type="ECO:0000313" key="9">
    <source>
        <dbReference type="EMBL" id="RJP67949.1"/>
    </source>
</evidence>
<dbReference type="GO" id="GO:0016763">
    <property type="term" value="F:pentosyltransferase activity"/>
    <property type="evidence" value="ECO:0007669"/>
    <property type="project" value="TreeGrafter"/>
</dbReference>
<feature type="transmembrane region" description="Helical" evidence="8">
    <location>
        <begin position="90"/>
        <end position="110"/>
    </location>
</feature>
<name>A0A419EUY6_9BACT</name>
<evidence type="ECO:0000256" key="3">
    <source>
        <dbReference type="ARBA" id="ARBA00022676"/>
    </source>
</evidence>
<dbReference type="PANTHER" id="PTHR33908:SF11">
    <property type="entry name" value="MEMBRANE PROTEIN"/>
    <property type="match status" value="1"/>
</dbReference>
<feature type="transmembrane region" description="Helical" evidence="8">
    <location>
        <begin position="452"/>
        <end position="472"/>
    </location>
</feature>
<protein>
    <recommendedName>
        <fullName evidence="11">Glycosyltransferase RgtA/B/C/D-like domain-containing protein</fullName>
    </recommendedName>
</protein>
<keyword evidence="3" id="KW-0328">Glycosyltransferase</keyword>
<feature type="transmembrane region" description="Helical" evidence="8">
    <location>
        <begin position="170"/>
        <end position="198"/>
    </location>
</feature>
<reference evidence="9 10" key="1">
    <citation type="journal article" date="2017" name="ISME J.">
        <title>Energy and carbon metabolisms in a deep terrestrial subsurface fluid microbial community.</title>
        <authorList>
            <person name="Momper L."/>
            <person name="Jungbluth S.P."/>
            <person name="Lee M.D."/>
            <person name="Amend J.P."/>
        </authorList>
    </citation>
    <scope>NUCLEOTIDE SEQUENCE [LARGE SCALE GENOMIC DNA]</scope>
    <source>
        <strain evidence="9">SURF_17</strain>
    </source>
</reference>
<sequence length="565" mass="63445">MRGIGDMHLMGKKKELALAIVLVLSLYCLSIAIVRPFGEFPLNDDWSYAKTVKTYAETGKIQFTSWVRMTFIAQMYYGAAFVRAFGFSHLILRISTMILAAFTLVIFFAMLRTAGISVWNSVLGSICLLANPFFLGNSFTFMSEIPYLFWILVATLLYSRSCEGDAPLWLALPAGMAASAAVLVRQTAILLPVAAVLSVMMSKHTRRARVWASTLVFSLFPLASLFAFEVWLHVVHGPIPATWQTRHLASFALMCRHLIEMPIVSVFYLGLLLIPVTLPFGLVPLLRRRDKGPAAVGFVALGVLSLYAVLKGATWLGIPDRWKELSFFSANLMPYLGNSWFDLQTFGQGPYILKDVIVLRQLSAVTCPAWVFWVMTALSAPLGAAFIAVLWKGFPGVWKAPTIVRFSGVAALLHIGLLVFQDFYLDRNLLPVFPLALLLLLFIVRESRASRILTGLCAVLLSVVTVAGVFHYHRWNEARWRAIDFLTKEAGARPYQIDGGFEYNGWMFFDDYFGPPKGDNSWWWVHDDKYILAFSDIEGYRVLKRFPFRAAVPGIANEMLVLERD</sequence>
<evidence type="ECO:0000313" key="10">
    <source>
        <dbReference type="Proteomes" id="UP000285961"/>
    </source>
</evidence>
<feature type="transmembrane region" description="Helical" evidence="8">
    <location>
        <begin position="298"/>
        <end position="318"/>
    </location>
</feature>
<evidence type="ECO:0000256" key="8">
    <source>
        <dbReference type="SAM" id="Phobius"/>
    </source>
</evidence>
<comment type="caution">
    <text evidence="9">The sequence shown here is derived from an EMBL/GenBank/DDBJ whole genome shotgun (WGS) entry which is preliminary data.</text>
</comment>
<feature type="transmembrane region" description="Helical" evidence="8">
    <location>
        <begin position="266"/>
        <end position="286"/>
    </location>
</feature>
<comment type="subcellular location">
    <subcellularLocation>
        <location evidence="1">Cell membrane</location>
        <topology evidence="1">Multi-pass membrane protein</topology>
    </subcellularLocation>
</comment>
<evidence type="ECO:0000256" key="7">
    <source>
        <dbReference type="ARBA" id="ARBA00023136"/>
    </source>
</evidence>
<keyword evidence="5 8" id="KW-0812">Transmembrane</keyword>
<evidence type="ECO:0000256" key="6">
    <source>
        <dbReference type="ARBA" id="ARBA00022989"/>
    </source>
</evidence>
<evidence type="ECO:0000256" key="1">
    <source>
        <dbReference type="ARBA" id="ARBA00004651"/>
    </source>
</evidence>
<evidence type="ECO:0000256" key="2">
    <source>
        <dbReference type="ARBA" id="ARBA00022475"/>
    </source>
</evidence>
<dbReference type="Proteomes" id="UP000285961">
    <property type="component" value="Unassembled WGS sequence"/>
</dbReference>
<evidence type="ECO:0000256" key="5">
    <source>
        <dbReference type="ARBA" id="ARBA00022692"/>
    </source>
</evidence>
<dbReference type="GO" id="GO:0005886">
    <property type="term" value="C:plasma membrane"/>
    <property type="evidence" value="ECO:0007669"/>
    <property type="project" value="UniProtKB-SubCell"/>
</dbReference>
<keyword evidence="4" id="KW-0808">Transferase</keyword>
<evidence type="ECO:0008006" key="11">
    <source>
        <dbReference type="Google" id="ProtNLM"/>
    </source>
</evidence>
<organism evidence="9 10">
    <name type="scientific">Candidatus Abyssobacteria bacterium SURF_17</name>
    <dbReference type="NCBI Taxonomy" id="2093361"/>
    <lineage>
        <taxon>Bacteria</taxon>
        <taxon>Pseudomonadati</taxon>
        <taxon>Candidatus Hydrogenedentota</taxon>
        <taxon>Candidatus Abyssobacteria</taxon>
    </lineage>
</organism>
<proteinExistence type="predicted"/>
<dbReference type="EMBL" id="QZKI01000096">
    <property type="protein sequence ID" value="RJP67949.1"/>
    <property type="molecule type" value="Genomic_DNA"/>
</dbReference>
<keyword evidence="2" id="KW-1003">Cell membrane</keyword>
<evidence type="ECO:0000256" key="4">
    <source>
        <dbReference type="ARBA" id="ARBA00022679"/>
    </source>
</evidence>
<dbReference type="AlphaFoldDB" id="A0A419EUY6"/>
<dbReference type="PANTHER" id="PTHR33908">
    <property type="entry name" value="MANNOSYLTRANSFERASE YKCB-RELATED"/>
    <property type="match status" value="1"/>
</dbReference>
<feature type="transmembrane region" description="Helical" evidence="8">
    <location>
        <begin position="429"/>
        <end position="445"/>
    </location>
</feature>
<dbReference type="InterPro" id="IPR050297">
    <property type="entry name" value="LipidA_mod_glycosyltrf_83"/>
</dbReference>
<feature type="transmembrane region" description="Helical" evidence="8">
    <location>
        <begin position="210"/>
        <end position="228"/>
    </location>
</feature>
<feature type="transmembrane region" description="Helical" evidence="8">
    <location>
        <begin position="370"/>
        <end position="391"/>
    </location>
</feature>